<name>A0A0E9TQA2_ANGAN</name>
<evidence type="ECO:0000313" key="1">
    <source>
        <dbReference type="EMBL" id="JAH55642.1"/>
    </source>
</evidence>
<dbReference type="EMBL" id="GBXM01052935">
    <property type="protein sequence ID" value="JAH55642.1"/>
    <property type="molecule type" value="Transcribed_RNA"/>
</dbReference>
<dbReference type="AlphaFoldDB" id="A0A0E9TQA2"/>
<proteinExistence type="predicted"/>
<protein>
    <submittedName>
        <fullName evidence="1">Uncharacterized protein</fullName>
    </submittedName>
</protein>
<sequence>MKMLRFAVQGMHHQMWVVVSAHIHCDVMLYCYVML</sequence>
<accession>A0A0E9TQA2</accession>
<organism evidence="1">
    <name type="scientific">Anguilla anguilla</name>
    <name type="common">European freshwater eel</name>
    <name type="synonym">Muraena anguilla</name>
    <dbReference type="NCBI Taxonomy" id="7936"/>
    <lineage>
        <taxon>Eukaryota</taxon>
        <taxon>Metazoa</taxon>
        <taxon>Chordata</taxon>
        <taxon>Craniata</taxon>
        <taxon>Vertebrata</taxon>
        <taxon>Euteleostomi</taxon>
        <taxon>Actinopterygii</taxon>
        <taxon>Neopterygii</taxon>
        <taxon>Teleostei</taxon>
        <taxon>Anguilliformes</taxon>
        <taxon>Anguillidae</taxon>
        <taxon>Anguilla</taxon>
    </lineage>
</organism>
<reference evidence="1" key="2">
    <citation type="journal article" date="2015" name="Fish Shellfish Immunol.">
        <title>Early steps in the European eel (Anguilla anguilla)-Vibrio vulnificus interaction in the gills: Role of the RtxA13 toxin.</title>
        <authorList>
            <person name="Callol A."/>
            <person name="Pajuelo D."/>
            <person name="Ebbesson L."/>
            <person name="Teles M."/>
            <person name="MacKenzie S."/>
            <person name="Amaro C."/>
        </authorList>
    </citation>
    <scope>NUCLEOTIDE SEQUENCE</scope>
</reference>
<reference evidence="1" key="1">
    <citation type="submission" date="2014-11" db="EMBL/GenBank/DDBJ databases">
        <authorList>
            <person name="Amaro Gonzalez C."/>
        </authorList>
    </citation>
    <scope>NUCLEOTIDE SEQUENCE</scope>
</reference>